<dbReference type="Proteomes" id="UP001150603">
    <property type="component" value="Unassembled WGS sequence"/>
</dbReference>
<protein>
    <submittedName>
        <fullName evidence="1">Peroxisomal membrane protein pex14</fullName>
    </submittedName>
</protein>
<gene>
    <name evidence="1" type="primary">PEX14</name>
    <name evidence="1" type="ORF">FBU59_003642</name>
</gene>
<reference evidence="1" key="1">
    <citation type="submission" date="2022-07" db="EMBL/GenBank/DDBJ databases">
        <title>Phylogenomic reconstructions and comparative analyses of Kickxellomycotina fungi.</title>
        <authorList>
            <person name="Reynolds N.K."/>
            <person name="Stajich J.E."/>
            <person name="Barry K."/>
            <person name="Grigoriev I.V."/>
            <person name="Crous P."/>
            <person name="Smith M.E."/>
        </authorList>
    </citation>
    <scope>NUCLEOTIDE SEQUENCE</scope>
    <source>
        <strain evidence="1">NRRL 5244</strain>
    </source>
</reference>
<dbReference type="EMBL" id="JANBPW010002387">
    <property type="protein sequence ID" value="KAJ1940980.1"/>
    <property type="molecule type" value="Genomic_DNA"/>
</dbReference>
<evidence type="ECO:0000313" key="1">
    <source>
        <dbReference type="EMBL" id="KAJ1940980.1"/>
    </source>
</evidence>
<evidence type="ECO:0000313" key="2">
    <source>
        <dbReference type="Proteomes" id="UP001150603"/>
    </source>
</evidence>
<proteinExistence type="predicted"/>
<accession>A0ACC1J7W7</accession>
<sequence length="331" mass="35038">MSDPATQQPQEALRQDVIESAVRFLTDSKVASSTLAKKISFLETKGLTTSEIEDALSRAKNGASSSSSAAEHSAPPSAPQASYGYAQQMAPPSAPPRPRLDWKDYFIAAVVAGGLGYGLYVLAKRYVVPLLQARDDNERLLEERKVLVEQNEQTRAQLTALNETTTKVLEALATQSSKTNEAIEGMTALLDKVIEREGEQGVGVRRLQIAIEDVQREVANVAKKERDSGSIADVQSDIRSLRSLLLSRRVPQPVRPGTPGAPPVSSAAVSPDMRAVVTPPVTVEDVPESAASSTTGLGVSESSAAAPESADGSSISNVPTPTIPAWQLGGN</sequence>
<name>A0ACC1J7W7_9FUNG</name>
<comment type="caution">
    <text evidence="1">The sequence shown here is derived from an EMBL/GenBank/DDBJ whole genome shotgun (WGS) entry which is preliminary data.</text>
</comment>
<keyword evidence="2" id="KW-1185">Reference proteome</keyword>
<organism evidence="1 2">
    <name type="scientific">Linderina macrospora</name>
    <dbReference type="NCBI Taxonomy" id="4868"/>
    <lineage>
        <taxon>Eukaryota</taxon>
        <taxon>Fungi</taxon>
        <taxon>Fungi incertae sedis</taxon>
        <taxon>Zoopagomycota</taxon>
        <taxon>Kickxellomycotina</taxon>
        <taxon>Kickxellomycetes</taxon>
        <taxon>Kickxellales</taxon>
        <taxon>Kickxellaceae</taxon>
        <taxon>Linderina</taxon>
    </lineage>
</organism>